<reference evidence="1 2" key="1">
    <citation type="submission" date="2019-12" db="EMBL/GenBank/DDBJ databases">
        <title>Isolation and characterization of three novel carbon monoxide-oxidizing members of Halobacteria from salione crusts and soils.</title>
        <authorList>
            <person name="Myers M.R."/>
            <person name="King G.M."/>
        </authorList>
    </citation>
    <scope>NUCLEOTIDE SEQUENCE [LARGE SCALE GENOMIC DNA]</scope>
    <source>
        <strain evidence="1 2">WSA2</strain>
    </source>
</reference>
<gene>
    <name evidence="1" type="ORF">GRX01_10385</name>
</gene>
<dbReference type="AlphaFoldDB" id="A0A6B0SYX0"/>
<comment type="caution">
    <text evidence="1">The sequence shown here is derived from an EMBL/GenBank/DDBJ whole genome shotgun (WGS) entry which is preliminary data.</text>
</comment>
<evidence type="ECO:0000313" key="2">
    <source>
        <dbReference type="Proteomes" id="UP000437065"/>
    </source>
</evidence>
<keyword evidence="2" id="KW-1185">Reference proteome</keyword>
<dbReference type="Pfam" id="PF25252">
    <property type="entry name" value="DUF7854"/>
    <property type="match status" value="1"/>
</dbReference>
<proteinExistence type="predicted"/>
<dbReference type="Proteomes" id="UP000437065">
    <property type="component" value="Unassembled WGS sequence"/>
</dbReference>
<name>A0A6B0SYX0_9EURY</name>
<evidence type="ECO:0000313" key="1">
    <source>
        <dbReference type="EMBL" id="MXR41741.1"/>
    </source>
</evidence>
<dbReference type="EMBL" id="WUUS01000006">
    <property type="protein sequence ID" value="MXR41741.1"/>
    <property type="molecule type" value="Genomic_DNA"/>
</dbReference>
<organism evidence="1 2">
    <name type="scientific">Halobaculum saliterrae</name>
    <dbReference type="NCBI Taxonomy" id="2073113"/>
    <lineage>
        <taxon>Archaea</taxon>
        <taxon>Methanobacteriati</taxon>
        <taxon>Methanobacteriota</taxon>
        <taxon>Stenosarchaea group</taxon>
        <taxon>Halobacteria</taxon>
        <taxon>Halobacteriales</taxon>
        <taxon>Haloferacaceae</taxon>
        <taxon>Halobaculum</taxon>
    </lineage>
</organism>
<dbReference type="InterPro" id="IPR057176">
    <property type="entry name" value="DUF7854"/>
</dbReference>
<dbReference type="RefSeq" id="WP_159666770.1">
    <property type="nucleotide sequence ID" value="NZ_WUUS01000006.1"/>
</dbReference>
<accession>A0A6B0SYX0</accession>
<dbReference type="OrthoDB" id="226203at2157"/>
<sequence>MDRISALRNVEDAIRAFEDGEADLADTERRVATVLRTYATEFEVEDRRAYRVVDGPGEGRVVVAGTPAEARERAVRLADSGDGETPADVTVESL</sequence>
<protein>
    <submittedName>
        <fullName evidence="1">Uncharacterized protein</fullName>
    </submittedName>
</protein>